<keyword evidence="2 3" id="KW-0238">DNA-binding</keyword>
<dbReference type="PANTHER" id="PTHR30055:SF183">
    <property type="entry name" value="NUCLEOID OCCLUSION FACTOR SLMA"/>
    <property type="match status" value="1"/>
</dbReference>
<organism evidence="5 6">
    <name type="scientific">Pseudoteredinibacter isoporae</name>
    <dbReference type="NCBI Taxonomy" id="570281"/>
    <lineage>
        <taxon>Bacteria</taxon>
        <taxon>Pseudomonadati</taxon>
        <taxon>Pseudomonadota</taxon>
        <taxon>Gammaproteobacteria</taxon>
        <taxon>Cellvibrionales</taxon>
        <taxon>Cellvibrionaceae</taxon>
        <taxon>Pseudoteredinibacter</taxon>
    </lineage>
</organism>
<accession>A0A7X0JTX2</accession>
<dbReference type="InterPro" id="IPR009057">
    <property type="entry name" value="Homeodomain-like_sf"/>
</dbReference>
<dbReference type="AlphaFoldDB" id="A0A7X0JTX2"/>
<dbReference type="InterPro" id="IPR036271">
    <property type="entry name" value="Tet_transcr_reg_TetR-rel_C_sf"/>
</dbReference>
<dbReference type="PRINTS" id="PR00455">
    <property type="entry name" value="HTHTETR"/>
</dbReference>
<evidence type="ECO:0000256" key="2">
    <source>
        <dbReference type="ARBA" id="ARBA00023125"/>
    </source>
</evidence>
<dbReference type="SUPFAM" id="SSF48498">
    <property type="entry name" value="Tetracyclin repressor-like, C-terminal domain"/>
    <property type="match status" value="1"/>
</dbReference>
<dbReference type="InParanoid" id="A0A7X0JTX2"/>
<reference evidence="5 6" key="1">
    <citation type="submission" date="2020-08" db="EMBL/GenBank/DDBJ databases">
        <title>Genomic Encyclopedia of Type Strains, Phase IV (KMG-IV): sequencing the most valuable type-strain genomes for metagenomic binning, comparative biology and taxonomic classification.</title>
        <authorList>
            <person name="Goeker M."/>
        </authorList>
    </citation>
    <scope>NUCLEOTIDE SEQUENCE [LARGE SCALE GENOMIC DNA]</scope>
    <source>
        <strain evidence="5 6">DSM 22368</strain>
    </source>
</reference>
<evidence type="ECO:0000259" key="4">
    <source>
        <dbReference type="PROSITE" id="PS50977"/>
    </source>
</evidence>
<dbReference type="GO" id="GO:0000976">
    <property type="term" value="F:transcription cis-regulatory region binding"/>
    <property type="evidence" value="ECO:0007669"/>
    <property type="project" value="TreeGrafter"/>
</dbReference>
<protein>
    <submittedName>
        <fullName evidence="5">AcrR family transcriptional regulator</fullName>
    </submittedName>
</protein>
<keyword evidence="1" id="KW-0175">Coiled coil</keyword>
<sequence>MHGALNQLPEVPVLVADGVITDPESAKGRLLAASASLFKQKGFARTTVRDIAAEVGILSGSIFHHFPNKESILLAVMSEAISLALARMHKAVEGEQDVVKKFRALVRCELEAIHGFTGVGFTLLSSEWRYLSETSQKEVLKLRDEYESFHRNVYAEAKAQGLIKVEPFFLRHFLRGALAETGHWFHLDGNYSLDELVEQVCLTAALPK</sequence>
<dbReference type="InterPro" id="IPR041490">
    <property type="entry name" value="KstR2_TetR_C"/>
</dbReference>
<dbReference type="Gene3D" id="1.10.357.10">
    <property type="entry name" value="Tetracycline Repressor, domain 2"/>
    <property type="match status" value="1"/>
</dbReference>
<proteinExistence type="predicted"/>
<dbReference type="Pfam" id="PF00440">
    <property type="entry name" value="TetR_N"/>
    <property type="match status" value="1"/>
</dbReference>
<feature type="DNA-binding region" description="H-T-H motif" evidence="3">
    <location>
        <begin position="47"/>
        <end position="66"/>
    </location>
</feature>
<evidence type="ECO:0000313" key="6">
    <source>
        <dbReference type="Proteomes" id="UP000528457"/>
    </source>
</evidence>
<dbReference type="GO" id="GO:0003700">
    <property type="term" value="F:DNA-binding transcription factor activity"/>
    <property type="evidence" value="ECO:0007669"/>
    <property type="project" value="TreeGrafter"/>
</dbReference>
<dbReference type="InterPro" id="IPR001647">
    <property type="entry name" value="HTH_TetR"/>
</dbReference>
<feature type="domain" description="HTH tetR-type" evidence="4">
    <location>
        <begin position="24"/>
        <end position="84"/>
    </location>
</feature>
<keyword evidence="6" id="KW-1185">Reference proteome</keyword>
<evidence type="ECO:0000256" key="3">
    <source>
        <dbReference type="PROSITE-ProRule" id="PRU00335"/>
    </source>
</evidence>
<dbReference type="InterPro" id="IPR050109">
    <property type="entry name" value="HTH-type_TetR-like_transc_reg"/>
</dbReference>
<dbReference type="PANTHER" id="PTHR30055">
    <property type="entry name" value="HTH-TYPE TRANSCRIPTIONAL REGULATOR RUTR"/>
    <property type="match status" value="1"/>
</dbReference>
<evidence type="ECO:0000256" key="1">
    <source>
        <dbReference type="ARBA" id="ARBA00023054"/>
    </source>
</evidence>
<gene>
    <name evidence="5" type="ORF">HNR48_001643</name>
</gene>
<dbReference type="PROSITE" id="PS50977">
    <property type="entry name" value="HTH_TETR_2"/>
    <property type="match status" value="1"/>
</dbReference>
<dbReference type="Pfam" id="PF17932">
    <property type="entry name" value="TetR_C_24"/>
    <property type="match status" value="1"/>
</dbReference>
<name>A0A7X0JTX2_9GAMM</name>
<dbReference type="RefSeq" id="WP_208020093.1">
    <property type="nucleotide sequence ID" value="NZ_JAAONY010000001.1"/>
</dbReference>
<dbReference type="SUPFAM" id="SSF46689">
    <property type="entry name" value="Homeodomain-like"/>
    <property type="match status" value="1"/>
</dbReference>
<evidence type="ECO:0000313" key="5">
    <source>
        <dbReference type="EMBL" id="MBB6521365.1"/>
    </source>
</evidence>
<dbReference type="Proteomes" id="UP000528457">
    <property type="component" value="Unassembled WGS sequence"/>
</dbReference>
<comment type="caution">
    <text evidence="5">The sequence shown here is derived from an EMBL/GenBank/DDBJ whole genome shotgun (WGS) entry which is preliminary data.</text>
</comment>
<dbReference type="EMBL" id="JACHHT010000001">
    <property type="protein sequence ID" value="MBB6521365.1"/>
    <property type="molecule type" value="Genomic_DNA"/>
</dbReference>